<dbReference type="AlphaFoldDB" id="A0A2S6HD38"/>
<evidence type="ECO:0000256" key="1">
    <source>
        <dbReference type="SAM" id="Phobius"/>
    </source>
</evidence>
<feature type="domain" description="TadE-like" evidence="2">
    <location>
        <begin position="15"/>
        <end position="57"/>
    </location>
</feature>
<accession>A0A2S6HD38</accession>
<dbReference type="InterPro" id="IPR012495">
    <property type="entry name" value="TadE-like_dom"/>
</dbReference>
<keyword evidence="1" id="KW-1133">Transmembrane helix</keyword>
<dbReference type="Pfam" id="PF07811">
    <property type="entry name" value="TadE"/>
    <property type="match status" value="1"/>
</dbReference>
<evidence type="ECO:0000313" key="4">
    <source>
        <dbReference type="Proteomes" id="UP000240010"/>
    </source>
</evidence>
<keyword evidence="1" id="KW-0812">Transmembrane</keyword>
<sequence length="150" mass="15941">MSSKTQPKTIRRQHGIAMLELVIVAPILLLIFLGVSEMGRALFQYNTLSKAVRDSSRYYSTQVFNSNDIAGAINLVKYGQTGVGTQLLPGLVSVSIPAPVIDATGTYVTVTGSYTFSFLPGNPLAGIIGLFGSALPNPFILTATSTMRAI</sequence>
<gene>
    <name evidence="3" type="ORF">B0F87_106245</name>
</gene>
<keyword evidence="1" id="KW-0472">Membrane</keyword>
<comment type="caution">
    <text evidence="3">The sequence shown here is derived from an EMBL/GenBank/DDBJ whole genome shotgun (WGS) entry which is preliminary data.</text>
</comment>
<organism evidence="3 4">
    <name type="scientific">Methylobacter tundripaludum</name>
    <dbReference type="NCBI Taxonomy" id="173365"/>
    <lineage>
        <taxon>Bacteria</taxon>
        <taxon>Pseudomonadati</taxon>
        <taxon>Pseudomonadota</taxon>
        <taxon>Gammaproteobacteria</taxon>
        <taxon>Methylococcales</taxon>
        <taxon>Methylococcaceae</taxon>
        <taxon>Methylobacter</taxon>
    </lineage>
</organism>
<protein>
    <submittedName>
        <fullName evidence="3">TadE-like protein</fullName>
    </submittedName>
</protein>
<reference evidence="3 4" key="1">
    <citation type="submission" date="2018-02" db="EMBL/GenBank/DDBJ databases">
        <title>Subsurface microbial communities from deep shales in Ohio and West Virginia, USA.</title>
        <authorList>
            <person name="Wrighton K."/>
        </authorList>
    </citation>
    <scope>NUCLEOTIDE SEQUENCE [LARGE SCALE GENOMIC DNA]</scope>
    <source>
        <strain evidence="3 4">OWC-DMM</strain>
    </source>
</reference>
<dbReference type="RefSeq" id="WP_104429248.1">
    <property type="nucleotide sequence ID" value="NZ_PTIZ01000006.1"/>
</dbReference>
<name>A0A2S6HD38_9GAMM</name>
<dbReference type="EMBL" id="PTIZ01000006">
    <property type="protein sequence ID" value="PPK75397.1"/>
    <property type="molecule type" value="Genomic_DNA"/>
</dbReference>
<proteinExistence type="predicted"/>
<dbReference type="Proteomes" id="UP000240010">
    <property type="component" value="Unassembled WGS sequence"/>
</dbReference>
<evidence type="ECO:0000313" key="3">
    <source>
        <dbReference type="EMBL" id="PPK75397.1"/>
    </source>
</evidence>
<feature type="transmembrane region" description="Helical" evidence="1">
    <location>
        <begin position="21"/>
        <end position="43"/>
    </location>
</feature>
<evidence type="ECO:0000259" key="2">
    <source>
        <dbReference type="Pfam" id="PF07811"/>
    </source>
</evidence>